<evidence type="ECO:0000313" key="2">
    <source>
        <dbReference type="Proteomes" id="UP000541444"/>
    </source>
</evidence>
<accession>A0A7J7KWR6</accession>
<protein>
    <submittedName>
        <fullName evidence="1">Uncharacterized protein</fullName>
    </submittedName>
</protein>
<dbReference type="AlphaFoldDB" id="A0A7J7KWR6"/>
<evidence type="ECO:0000313" key="1">
    <source>
        <dbReference type="EMBL" id="KAF6134819.1"/>
    </source>
</evidence>
<organism evidence="1 2">
    <name type="scientific">Kingdonia uniflora</name>
    <dbReference type="NCBI Taxonomy" id="39325"/>
    <lineage>
        <taxon>Eukaryota</taxon>
        <taxon>Viridiplantae</taxon>
        <taxon>Streptophyta</taxon>
        <taxon>Embryophyta</taxon>
        <taxon>Tracheophyta</taxon>
        <taxon>Spermatophyta</taxon>
        <taxon>Magnoliopsida</taxon>
        <taxon>Ranunculales</taxon>
        <taxon>Circaeasteraceae</taxon>
        <taxon>Kingdonia</taxon>
    </lineage>
</organism>
<dbReference type="EMBL" id="JACGCM010002827">
    <property type="protein sequence ID" value="KAF6134819.1"/>
    <property type="molecule type" value="Genomic_DNA"/>
</dbReference>
<reference evidence="1 2" key="1">
    <citation type="journal article" date="2020" name="IScience">
        <title>Genome Sequencing of the Endangered Kingdonia uniflora (Circaeasteraceae, Ranunculales) Reveals Potential Mechanisms of Evolutionary Specialization.</title>
        <authorList>
            <person name="Sun Y."/>
            <person name="Deng T."/>
            <person name="Zhang A."/>
            <person name="Moore M.J."/>
            <person name="Landis J.B."/>
            <person name="Lin N."/>
            <person name="Zhang H."/>
            <person name="Zhang X."/>
            <person name="Huang J."/>
            <person name="Zhang X."/>
            <person name="Sun H."/>
            <person name="Wang H."/>
        </authorList>
    </citation>
    <scope>NUCLEOTIDE SEQUENCE [LARGE SCALE GENOMIC DNA]</scope>
    <source>
        <strain evidence="1">TB1705</strain>
        <tissue evidence="1">Leaf</tissue>
    </source>
</reference>
<comment type="caution">
    <text evidence="1">The sequence shown here is derived from an EMBL/GenBank/DDBJ whole genome shotgun (WGS) entry which is preliminary data.</text>
</comment>
<proteinExistence type="predicted"/>
<keyword evidence="2" id="KW-1185">Reference proteome</keyword>
<sequence length="55" mass="6017">MTRMRYGKHTCPIADQGSSICQFLDKGLIYEGATSLDYLYCPSVRGGASWIARGA</sequence>
<gene>
    <name evidence="1" type="ORF">GIB67_002220</name>
</gene>
<name>A0A7J7KWR6_9MAGN</name>
<dbReference type="Proteomes" id="UP000541444">
    <property type="component" value="Unassembled WGS sequence"/>
</dbReference>